<evidence type="ECO:0000256" key="8">
    <source>
        <dbReference type="ARBA" id="ARBA00022801"/>
    </source>
</evidence>
<evidence type="ECO:0000256" key="14">
    <source>
        <dbReference type="PIRNR" id="PIRNR037488"/>
    </source>
</evidence>
<evidence type="ECO:0000256" key="5">
    <source>
        <dbReference type="ARBA" id="ARBA00022737"/>
    </source>
</evidence>
<keyword evidence="5" id="KW-0677">Repeat</keyword>
<dbReference type="GO" id="GO:0007005">
    <property type="term" value="P:mitochondrion organization"/>
    <property type="evidence" value="ECO:0007669"/>
    <property type="project" value="InterPro"/>
</dbReference>
<proteinExistence type="inferred from homology"/>
<evidence type="ECO:0000256" key="15">
    <source>
        <dbReference type="SAM" id="Phobius"/>
    </source>
</evidence>
<dbReference type="InterPro" id="IPR021181">
    <property type="entry name" value="Miro"/>
</dbReference>
<dbReference type="Proteomes" id="UP000285301">
    <property type="component" value="Unassembled WGS sequence"/>
</dbReference>
<dbReference type="GO" id="GO:0005509">
    <property type="term" value="F:calcium ion binding"/>
    <property type="evidence" value="ECO:0007669"/>
    <property type="project" value="InterPro"/>
</dbReference>
<dbReference type="InterPro" id="IPR027417">
    <property type="entry name" value="P-loop_NTPase"/>
</dbReference>
<feature type="transmembrane region" description="Helical" evidence="15">
    <location>
        <begin position="627"/>
        <end position="648"/>
    </location>
</feature>
<dbReference type="Pfam" id="PF08356">
    <property type="entry name" value="EF_assoc_2"/>
    <property type="match status" value="1"/>
</dbReference>
<evidence type="ECO:0000256" key="12">
    <source>
        <dbReference type="ARBA" id="ARBA00023134"/>
    </source>
</evidence>
<comment type="function">
    <text evidence="14">Mitochondrial GTPase involved in mitochondrial trafficking. Probably involved in control of anterograde transport of mitochondria and their subcellular distribution.</text>
</comment>
<evidence type="ECO:0000256" key="4">
    <source>
        <dbReference type="ARBA" id="ARBA00022723"/>
    </source>
</evidence>
<feature type="domain" description="Miro" evidence="17">
    <location>
        <begin position="7"/>
        <end position="173"/>
    </location>
</feature>
<keyword evidence="3 15" id="KW-0812">Transmembrane</keyword>
<dbReference type="PROSITE" id="PS51419">
    <property type="entry name" value="RAB"/>
    <property type="match status" value="1"/>
</dbReference>
<dbReference type="Pfam" id="PF08355">
    <property type="entry name" value="EF_assoc_1"/>
    <property type="match status" value="1"/>
</dbReference>
<evidence type="ECO:0000256" key="7">
    <source>
        <dbReference type="ARBA" id="ARBA00022787"/>
    </source>
</evidence>
<dbReference type="PROSITE" id="PS00018">
    <property type="entry name" value="EF_HAND_1"/>
    <property type="match status" value="2"/>
</dbReference>
<dbReference type="EC" id="3.6.5.-" evidence="14"/>
<dbReference type="InterPro" id="IPR011992">
    <property type="entry name" value="EF-hand-dom_pair"/>
</dbReference>
<keyword evidence="4" id="KW-0479">Metal-binding</keyword>
<dbReference type="SMART" id="SM00174">
    <property type="entry name" value="RHO"/>
    <property type="match status" value="1"/>
</dbReference>
<evidence type="ECO:0000313" key="18">
    <source>
        <dbReference type="EMBL" id="RWS12034.1"/>
    </source>
</evidence>
<dbReference type="AlphaFoldDB" id="A0A3S3S8P9"/>
<dbReference type="Pfam" id="PF13202">
    <property type="entry name" value="EF-hand_5"/>
    <property type="match status" value="1"/>
</dbReference>
<dbReference type="PROSITE" id="PS51423">
    <property type="entry name" value="MIRO"/>
    <property type="match status" value="2"/>
</dbReference>
<dbReference type="InterPro" id="IPR002048">
    <property type="entry name" value="EF_hand_dom"/>
</dbReference>
<keyword evidence="19" id="KW-1185">Reference proteome</keyword>
<feature type="domain" description="Miro" evidence="17">
    <location>
        <begin position="423"/>
        <end position="590"/>
    </location>
</feature>
<dbReference type="SUPFAM" id="SSF47473">
    <property type="entry name" value="EF-hand"/>
    <property type="match status" value="1"/>
</dbReference>
<keyword evidence="6 14" id="KW-0547">Nucleotide-binding</keyword>
<evidence type="ECO:0000256" key="11">
    <source>
        <dbReference type="ARBA" id="ARBA00023128"/>
    </source>
</evidence>
<evidence type="ECO:0000256" key="10">
    <source>
        <dbReference type="ARBA" id="ARBA00022989"/>
    </source>
</evidence>
<dbReference type="Pfam" id="PF00071">
    <property type="entry name" value="Ras"/>
    <property type="match status" value="1"/>
</dbReference>
<evidence type="ECO:0000256" key="1">
    <source>
        <dbReference type="ARBA" id="ARBA00004200"/>
    </source>
</evidence>
<keyword evidence="12 14" id="KW-0342">GTP-binding</keyword>
<keyword evidence="9 14" id="KW-0106">Calcium</keyword>
<dbReference type="SMART" id="SM00173">
    <property type="entry name" value="RAS"/>
    <property type="match status" value="1"/>
</dbReference>
<dbReference type="OrthoDB" id="10020961at2759"/>
<dbReference type="GO" id="GO:0005525">
    <property type="term" value="F:GTP binding"/>
    <property type="evidence" value="ECO:0007669"/>
    <property type="project" value="UniProtKB-KW"/>
</dbReference>
<evidence type="ECO:0000256" key="9">
    <source>
        <dbReference type="ARBA" id="ARBA00022837"/>
    </source>
</evidence>
<dbReference type="InterPro" id="IPR018247">
    <property type="entry name" value="EF_Hand_1_Ca_BS"/>
</dbReference>
<name>A0A3S3S8P9_9ACAR</name>
<evidence type="ECO:0000259" key="16">
    <source>
        <dbReference type="PROSITE" id="PS50222"/>
    </source>
</evidence>
<dbReference type="SMART" id="SM00054">
    <property type="entry name" value="EFh"/>
    <property type="match status" value="2"/>
</dbReference>
<dbReference type="FunFam" id="3.40.50.300:FF:000170">
    <property type="entry name" value="Mitochondrial Rho GTPase"/>
    <property type="match status" value="1"/>
</dbReference>
<organism evidence="18 19">
    <name type="scientific">Dinothrombium tinctorium</name>
    <dbReference type="NCBI Taxonomy" id="1965070"/>
    <lineage>
        <taxon>Eukaryota</taxon>
        <taxon>Metazoa</taxon>
        <taxon>Ecdysozoa</taxon>
        <taxon>Arthropoda</taxon>
        <taxon>Chelicerata</taxon>
        <taxon>Arachnida</taxon>
        <taxon>Acari</taxon>
        <taxon>Acariformes</taxon>
        <taxon>Trombidiformes</taxon>
        <taxon>Prostigmata</taxon>
        <taxon>Anystina</taxon>
        <taxon>Parasitengona</taxon>
        <taxon>Trombidioidea</taxon>
        <taxon>Trombidiidae</taxon>
        <taxon>Dinothrombium</taxon>
    </lineage>
</organism>
<dbReference type="FunFam" id="1.10.238.10:FF:000011">
    <property type="entry name" value="Mitochondrial Rho GTPase"/>
    <property type="match status" value="1"/>
</dbReference>
<keyword evidence="10 15" id="KW-1133">Transmembrane helix</keyword>
<dbReference type="SMART" id="SM00175">
    <property type="entry name" value="RAB"/>
    <property type="match status" value="1"/>
</dbReference>
<keyword evidence="11 14" id="KW-0496">Mitochondrion</keyword>
<evidence type="ECO:0000313" key="19">
    <source>
        <dbReference type="Proteomes" id="UP000285301"/>
    </source>
</evidence>
<feature type="domain" description="EF-hand" evidence="16">
    <location>
        <begin position="309"/>
        <end position="344"/>
    </location>
</feature>
<dbReference type="GO" id="GO:0005741">
    <property type="term" value="C:mitochondrial outer membrane"/>
    <property type="evidence" value="ECO:0007669"/>
    <property type="project" value="UniProtKB-SubCell"/>
</dbReference>
<comment type="subcellular location">
    <subcellularLocation>
        <location evidence="1 14">Mitochondrion outer membrane</location>
        <topology evidence="1 14">Single-pass type IV membrane protein</topology>
    </subcellularLocation>
</comment>
<dbReference type="SUPFAM" id="SSF52540">
    <property type="entry name" value="P-loop containing nucleoside triphosphate hydrolases"/>
    <property type="match status" value="2"/>
</dbReference>
<dbReference type="InterPro" id="IPR020860">
    <property type="entry name" value="MIRO_dom"/>
</dbReference>
<keyword evidence="7 14" id="KW-1000">Mitochondrion outer membrane</keyword>
<evidence type="ECO:0000256" key="3">
    <source>
        <dbReference type="ARBA" id="ARBA00022692"/>
    </source>
</evidence>
<dbReference type="InterPro" id="IPR001806">
    <property type="entry name" value="Small_GTPase"/>
</dbReference>
<reference evidence="18 19" key="1">
    <citation type="journal article" date="2018" name="Gigascience">
        <title>Genomes of trombidid mites reveal novel predicted allergens and laterally-transferred genes associated with secondary metabolism.</title>
        <authorList>
            <person name="Dong X."/>
            <person name="Chaisiri K."/>
            <person name="Xia D."/>
            <person name="Armstrong S.D."/>
            <person name="Fang Y."/>
            <person name="Donnelly M.J."/>
            <person name="Kadowaki T."/>
            <person name="McGarry J.W."/>
            <person name="Darby A.C."/>
            <person name="Makepeace B.L."/>
        </authorList>
    </citation>
    <scope>NUCLEOTIDE SEQUENCE [LARGE SCALE GENOMIC DNA]</scope>
    <source>
        <strain evidence="18">UoL-WK</strain>
    </source>
</reference>
<comment type="similarity">
    <text evidence="2 14">Belongs to the mitochondrial Rho GTPase family.</text>
</comment>
<dbReference type="CDD" id="cd01893">
    <property type="entry name" value="Miro1"/>
    <property type="match status" value="1"/>
</dbReference>
<evidence type="ECO:0000256" key="13">
    <source>
        <dbReference type="ARBA" id="ARBA00023136"/>
    </source>
</evidence>
<protein>
    <recommendedName>
        <fullName evidence="14">Mitochondrial Rho GTPase</fullName>
        <ecNumber evidence="14">3.6.5.-</ecNumber>
    </recommendedName>
</protein>
<dbReference type="PRINTS" id="PR00449">
    <property type="entry name" value="RASTRNSFRMNG"/>
</dbReference>
<sequence>MGRQNGKKDVRILLVGDPGVGKTSLIYTLVSEEFSEEVPSRAEEITIPPDVTPEKVTTQIVDFSAQEQEHESLVREILKANVICIVYSVDDDDTIDKITSFWLPFIRDQLGENHNTPIVLVGNKTDLVDYSSLEMILPIMNQFPEVETCVECSAKSLKNISELFYYAQKAVLHPTSPLYSADERDLTEKCKRALSRIFKLCDIDNDGVLNDQELNRFQQRCFNSPLQPQALEDVKNIVKRSIPDGIFDEGLTLSGFLFLHTLFIQRGRHETTWTVLRKFGYNDNVELDDDYLFPKLEVPHGCSTELTSLGYQFLTQLFERFDQDKDGALSPIELQNMFNVCPSIPSWFLPEVIVNTVHVNSKGWITLKGFLALWTLMTAVDVKRAMEYLAYLGYIVPPEENQLTAIFVTRDKRIDLQQRQTNRKVFICHVIGPKGAGKSCFIKAFLGKTLEEQRLNNYPPNTKTPNYAVNTIQIYGQEKYLCIREVDILSLSDKLTEPELMCDVVCLMYDTTDPLSFEYIARIYLKHFVDCRLPVLVVSAKCDETSVPQHYVYQPDNFCSKYKLPKPISVTINNEINHDVYVKLTTMAAYPNLRRLVHVLMLRPSSSWFRSHLSSIQNVLLSDSQTLLRTGIGLATIAIVGIFIVRLMRNVNPHTTNRCVY</sequence>
<dbReference type="GO" id="GO:0003924">
    <property type="term" value="F:GTPase activity"/>
    <property type="evidence" value="ECO:0007669"/>
    <property type="project" value="InterPro"/>
</dbReference>
<dbReference type="STRING" id="1965070.A0A3S3S8P9"/>
<keyword evidence="8 14" id="KW-0378">Hydrolase</keyword>
<dbReference type="FunFam" id="3.40.50.300:FF:000553">
    <property type="entry name" value="Mitochondrial Rho GTPase"/>
    <property type="match status" value="1"/>
</dbReference>
<dbReference type="Gene3D" id="3.40.50.300">
    <property type="entry name" value="P-loop containing nucleotide triphosphate hydrolases"/>
    <property type="match status" value="2"/>
</dbReference>
<dbReference type="InterPro" id="IPR052266">
    <property type="entry name" value="Miro-EF-hand_domain"/>
</dbReference>
<dbReference type="PANTHER" id="PTHR46819">
    <property type="entry name" value="EF-HAND CALCIUM-BINDING DOMAIN-CONTAINING PROTEIN 7"/>
    <property type="match status" value="1"/>
</dbReference>
<accession>A0A3S3S8P9</accession>
<dbReference type="PANTHER" id="PTHR46819:SF1">
    <property type="entry name" value="EF-HAND CALCIUM-BINDING DOMAIN-CONTAINING PROTEIN 7"/>
    <property type="match status" value="1"/>
</dbReference>
<dbReference type="PROSITE" id="PS50222">
    <property type="entry name" value="EF_HAND_2"/>
    <property type="match status" value="1"/>
</dbReference>
<comment type="caution">
    <text evidence="18">The sequence shown here is derived from an EMBL/GenBank/DDBJ whole genome shotgun (WGS) entry which is preliminary data.</text>
</comment>
<dbReference type="Gene3D" id="1.10.238.10">
    <property type="entry name" value="EF-hand"/>
    <property type="match status" value="2"/>
</dbReference>
<gene>
    <name evidence="18" type="ORF">B4U79_05485</name>
</gene>
<dbReference type="PIRSF" id="PIRSF037488">
    <property type="entry name" value="Mt_Rho_GTPase"/>
    <property type="match status" value="1"/>
</dbReference>
<keyword evidence="13 14" id="KW-0472">Membrane</keyword>
<dbReference type="EMBL" id="NCKU01001469">
    <property type="protein sequence ID" value="RWS12034.1"/>
    <property type="molecule type" value="Genomic_DNA"/>
</dbReference>
<evidence type="ECO:0000259" key="17">
    <source>
        <dbReference type="PROSITE" id="PS51423"/>
    </source>
</evidence>
<dbReference type="InterPro" id="IPR013566">
    <property type="entry name" value="EF_hand_assoc_1"/>
</dbReference>
<evidence type="ECO:0000256" key="2">
    <source>
        <dbReference type="ARBA" id="ARBA00007981"/>
    </source>
</evidence>
<dbReference type="CDD" id="cd01892">
    <property type="entry name" value="Miro2"/>
    <property type="match status" value="1"/>
</dbReference>
<dbReference type="InterPro" id="IPR013567">
    <property type="entry name" value="EF_hand_assoc_2"/>
</dbReference>
<evidence type="ECO:0000256" key="6">
    <source>
        <dbReference type="ARBA" id="ARBA00022741"/>
    </source>
</evidence>